<dbReference type="EMBL" id="JAFLEQ010000016">
    <property type="protein sequence ID" value="MBN9644845.1"/>
    <property type="molecule type" value="Genomic_DNA"/>
</dbReference>
<accession>A0A939E0R9</accession>
<evidence type="ECO:0000313" key="3">
    <source>
        <dbReference type="Proteomes" id="UP000664332"/>
    </source>
</evidence>
<sequence>MKLFDRELARIDALMDDEYQQAMYYRSMAINTQVQTLAVYVTAAVVTWFVPESVPLIVIVVLAPLAGSLAGNQWLKQHTARPKVQAKHYSPVLIAAAVVVVAFWMVGMFRANPTDSFGGGLLVGSIAGIVGVLLLAPYITARNNRKDTARLNSRLDD</sequence>
<feature type="transmembrane region" description="Helical" evidence="1">
    <location>
        <begin position="92"/>
        <end position="111"/>
    </location>
</feature>
<keyword evidence="1" id="KW-0812">Transmembrane</keyword>
<feature type="transmembrane region" description="Helical" evidence="1">
    <location>
        <begin position="54"/>
        <end position="71"/>
    </location>
</feature>
<reference evidence="2" key="1">
    <citation type="submission" date="2021-03" db="EMBL/GenBank/DDBJ databases">
        <authorList>
            <person name="Sun Q."/>
        </authorList>
    </citation>
    <scope>NUCLEOTIDE SEQUENCE</scope>
    <source>
        <strain evidence="2">CCM 8862</strain>
    </source>
</reference>
<gene>
    <name evidence="2" type="ORF">JZY06_09520</name>
</gene>
<organism evidence="2 3">
    <name type="scientific">Corynebacterium mendelii</name>
    <dbReference type="NCBI Taxonomy" id="2765362"/>
    <lineage>
        <taxon>Bacteria</taxon>
        <taxon>Bacillati</taxon>
        <taxon>Actinomycetota</taxon>
        <taxon>Actinomycetes</taxon>
        <taxon>Mycobacteriales</taxon>
        <taxon>Corynebacteriaceae</taxon>
        <taxon>Corynebacterium</taxon>
    </lineage>
</organism>
<dbReference type="Proteomes" id="UP000664332">
    <property type="component" value="Unassembled WGS sequence"/>
</dbReference>
<dbReference type="AlphaFoldDB" id="A0A939E0R9"/>
<evidence type="ECO:0000256" key="1">
    <source>
        <dbReference type="SAM" id="Phobius"/>
    </source>
</evidence>
<keyword evidence="1" id="KW-0472">Membrane</keyword>
<keyword evidence="3" id="KW-1185">Reference proteome</keyword>
<comment type="caution">
    <text evidence="2">The sequence shown here is derived from an EMBL/GenBank/DDBJ whole genome shotgun (WGS) entry which is preliminary data.</text>
</comment>
<dbReference type="RefSeq" id="WP_207279308.1">
    <property type="nucleotide sequence ID" value="NZ_JAFLEQ010000016.1"/>
</dbReference>
<feature type="transmembrane region" description="Helical" evidence="1">
    <location>
        <begin position="28"/>
        <end position="48"/>
    </location>
</feature>
<proteinExistence type="predicted"/>
<evidence type="ECO:0000313" key="2">
    <source>
        <dbReference type="EMBL" id="MBN9644845.1"/>
    </source>
</evidence>
<name>A0A939E0R9_9CORY</name>
<keyword evidence="1" id="KW-1133">Transmembrane helix</keyword>
<protein>
    <submittedName>
        <fullName evidence="2">Uncharacterized protein</fullName>
    </submittedName>
</protein>
<feature type="transmembrane region" description="Helical" evidence="1">
    <location>
        <begin position="117"/>
        <end position="140"/>
    </location>
</feature>